<dbReference type="InterPro" id="IPR001412">
    <property type="entry name" value="aa-tRNA-synth_I_CS"/>
</dbReference>
<dbReference type="InterPro" id="IPR013155">
    <property type="entry name" value="M/V/L/I-tRNA-synth_anticd-bd"/>
</dbReference>
<dbReference type="PRINTS" id="PR00984">
    <property type="entry name" value="TRNASYNTHILE"/>
</dbReference>
<dbReference type="InterPro" id="IPR002300">
    <property type="entry name" value="aa-tRNA-synth_Ia"/>
</dbReference>
<evidence type="ECO:0000256" key="9">
    <source>
        <dbReference type="RuleBase" id="RU363035"/>
    </source>
</evidence>
<dbReference type="GO" id="GO:0000049">
    <property type="term" value="F:tRNA binding"/>
    <property type="evidence" value="ECO:0007669"/>
    <property type="project" value="InterPro"/>
</dbReference>
<dbReference type="Pfam" id="PF08264">
    <property type="entry name" value="Anticodon_1"/>
    <property type="match status" value="1"/>
</dbReference>
<dbReference type="SUPFAM" id="SSF52374">
    <property type="entry name" value="Nucleotidylyl transferase"/>
    <property type="match status" value="1"/>
</dbReference>
<dbReference type="Pfam" id="PF19302">
    <property type="entry name" value="DUF5915"/>
    <property type="match status" value="1"/>
</dbReference>
<evidence type="ECO:0000256" key="5">
    <source>
        <dbReference type="ARBA" id="ARBA00022917"/>
    </source>
</evidence>
<evidence type="ECO:0000313" key="12">
    <source>
        <dbReference type="EMBL" id="AEA12105.1"/>
    </source>
</evidence>
<evidence type="ECO:0000256" key="7">
    <source>
        <dbReference type="ARBA" id="ARBA00048359"/>
    </source>
</evidence>
<reference evidence="12 13" key="1">
    <citation type="journal article" date="2011" name="J. Bacteriol.">
        <title>Complete genome sequence of the thermoacidophilic crenarchaeon Thermoproteus uzoniensis 768-20.</title>
        <authorList>
            <person name="Mardanov A.V."/>
            <person name="Gumerov V.M."/>
            <person name="Beletsky A.V."/>
            <person name="Prokofeva M.I."/>
            <person name="Bonch-Osmolovskaya E.A."/>
            <person name="Ravin N.V."/>
            <person name="Skryabin K.G."/>
        </authorList>
    </citation>
    <scope>NUCLEOTIDE SEQUENCE [LARGE SCALE GENOMIC DNA]</scope>
    <source>
        <strain evidence="12 13">768-20</strain>
    </source>
</reference>
<feature type="domain" description="Aminoacyl-tRNA synthetase class Ia" evidence="10">
    <location>
        <begin position="15"/>
        <end position="618"/>
    </location>
</feature>
<dbReference type="AlphaFoldDB" id="F2L449"/>
<dbReference type="KEGG" id="tuz:TUZN_0611"/>
<dbReference type="Pfam" id="PF00133">
    <property type="entry name" value="tRNA-synt_1"/>
    <property type="match status" value="1"/>
</dbReference>
<evidence type="ECO:0000259" key="11">
    <source>
        <dbReference type="Pfam" id="PF08264"/>
    </source>
</evidence>
<protein>
    <recommendedName>
        <fullName evidence="1 8">Isoleucine--tRNA ligase</fullName>
        <ecNumber evidence="1 8">6.1.1.5</ecNumber>
    </recommendedName>
</protein>
<dbReference type="InterPro" id="IPR002301">
    <property type="entry name" value="Ile-tRNA-ligase"/>
</dbReference>
<evidence type="ECO:0000256" key="4">
    <source>
        <dbReference type="ARBA" id="ARBA00022840"/>
    </source>
</evidence>
<comment type="catalytic activity">
    <reaction evidence="7">
        <text>tRNA(Ile) + L-isoleucine + ATP = L-isoleucyl-tRNA(Ile) + AMP + diphosphate</text>
        <dbReference type="Rhea" id="RHEA:11060"/>
        <dbReference type="Rhea" id="RHEA-COMP:9666"/>
        <dbReference type="Rhea" id="RHEA-COMP:9695"/>
        <dbReference type="ChEBI" id="CHEBI:30616"/>
        <dbReference type="ChEBI" id="CHEBI:33019"/>
        <dbReference type="ChEBI" id="CHEBI:58045"/>
        <dbReference type="ChEBI" id="CHEBI:78442"/>
        <dbReference type="ChEBI" id="CHEBI:78528"/>
        <dbReference type="ChEBI" id="CHEBI:456215"/>
        <dbReference type="EC" id="6.1.1.5"/>
    </reaction>
</comment>
<evidence type="ECO:0000256" key="3">
    <source>
        <dbReference type="ARBA" id="ARBA00022741"/>
    </source>
</evidence>
<keyword evidence="5 9" id="KW-0648">Protein biosynthesis</keyword>
<dbReference type="Proteomes" id="UP000008138">
    <property type="component" value="Chromosome"/>
</dbReference>
<name>F2L449_THEU7</name>
<dbReference type="PROSITE" id="PS00178">
    <property type="entry name" value="AA_TRNA_LIGASE_I"/>
    <property type="match status" value="1"/>
</dbReference>
<dbReference type="Gene3D" id="3.40.50.620">
    <property type="entry name" value="HUPs"/>
    <property type="match status" value="2"/>
</dbReference>
<dbReference type="InterPro" id="IPR009008">
    <property type="entry name" value="Val/Leu/Ile-tRNA-synth_edit"/>
</dbReference>
<dbReference type="STRING" id="999630.TUZN_0611"/>
<dbReference type="InterPro" id="IPR023586">
    <property type="entry name" value="Ile-tRNA-ligase_type2"/>
</dbReference>
<keyword evidence="2 9" id="KW-0436">Ligase</keyword>
<dbReference type="GO" id="GO:0006428">
    <property type="term" value="P:isoleucyl-tRNA aminoacylation"/>
    <property type="evidence" value="ECO:0007669"/>
    <property type="project" value="UniProtKB-UniRule"/>
</dbReference>
<keyword evidence="6 9" id="KW-0030">Aminoacyl-tRNA synthetase</keyword>
<evidence type="ECO:0000256" key="2">
    <source>
        <dbReference type="ARBA" id="ARBA00022598"/>
    </source>
</evidence>
<accession>F2L449</accession>
<dbReference type="InterPro" id="IPR009080">
    <property type="entry name" value="tRNAsynth_Ia_anticodon-bd"/>
</dbReference>
<dbReference type="CDD" id="cd07961">
    <property type="entry name" value="Anticodon_Ia_Ile_ABEc"/>
    <property type="match status" value="1"/>
</dbReference>
<sequence length="959" mass="111432">MRGIEDRWRSFDPNGKRFTFLEGPPTTNGFPHVGHIRGRTYKDVVLRFWRSRGYSVWAQGGWDMQGLPVELEVEQRQGLKSKKDIEKFGVAKFAEECNKLVDYYLAFWEEWGTRRLGLWLDLKNAYQTRSPRYIEYAWRLIKRAHERGLLAEDYKVLWFCPRCETSLSDHEVDLGYAEREDPSIYVKFKIEGREDEYLVIWTTTPWTIVDNEAVAVHPEYDYAKVEVSVGGKREYWWLAERLVPQLMQTFGVKEWRVVETKKGAELAGTRYLHPLADLVPERATRPHQVFAAEFVTLEQGTGLVHIAPGHGPEDFELAQRYGIRITNSVEINGVYNELGGKYAGMYVFDVDKKVVEDLRERGLLIYKTSIKHEYPHCWRCGTKLVLRADRQWFIKMSKIREEMYEELKKVKIYPEKLRYRFDDFVKNARDWNISRSRFWGTPLPIWRCQKDGRILVIGSIDELKSLAKKLPPVDDFWLVHRPWIDQVEISTPDCDRWVREPYVADVWMDSGIAWIAAVDGERNRDLWEALYPFTWVTEAIDQTRGWFYSLLATSMVYTGRAPYKSILITGHILDKEGQKMSKSKGNVVWAKDLLSKYGADPTRLYLLTKAAPWEALNFDPDEIKYAVSQLNILWNVVKFADTYMSLDGFDPRRHRLEELLGKALDEDKWLLSAASSLARRVAEHMEAFEIHEAAKAWVDFVVETLSHRYVRLLRRRVWSEEPREDKYAAYAVLFKVLKDVLIIGGIFVPHIAEYLWQNFVRKYEPDAAESVHLAQYPEPGPVDEELLKAFDEIFKVFSIAAEARNKAGIKLRWPVSKIFVKGSTKAIKYPDLLAYLANAKSVEEGGCPEGWIAHEEEGLAVCVPGKLEPELYYEALARELVRRIQVMRKEAGLSVSDYIEVYIDTPHEDLRKAVELNSSYIANEVRAVKLSLGGGLEGAYSKEWDIEDMKAKIYLRRAA</sequence>
<dbReference type="GO" id="GO:0005737">
    <property type="term" value="C:cytoplasm"/>
    <property type="evidence" value="ECO:0007669"/>
    <property type="project" value="UniProtKB-UniRule"/>
</dbReference>
<dbReference type="HOGENOM" id="CLU_001493_1_1_2"/>
<organism evidence="12 13">
    <name type="scientific">Thermoproteus uzoniensis (strain 768-20)</name>
    <dbReference type="NCBI Taxonomy" id="999630"/>
    <lineage>
        <taxon>Archaea</taxon>
        <taxon>Thermoproteota</taxon>
        <taxon>Thermoprotei</taxon>
        <taxon>Thermoproteales</taxon>
        <taxon>Thermoproteaceae</taxon>
        <taxon>Thermoproteus</taxon>
    </lineage>
</organism>
<feature type="domain" description="Methionyl/Valyl/Leucyl/Isoleucyl-tRNA synthetase anticodon-binding" evidence="11">
    <location>
        <begin position="667"/>
        <end position="817"/>
    </location>
</feature>
<dbReference type="InterPro" id="IPR033709">
    <property type="entry name" value="Anticodon_Ile_ABEc"/>
</dbReference>
<dbReference type="GO" id="GO:0005524">
    <property type="term" value="F:ATP binding"/>
    <property type="evidence" value="ECO:0007669"/>
    <property type="project" value="UniProtKB-KW"/>
</dbReference>
<gene>
    <name evidence="12" type="ordered locus">TUZN_0611</name>
</gene>
<evidence type="ECO:0000256" key="6">
    <source>
        <dbReference type="ARBA" id="ARBA00023146"/>
    </source>
</evidence>
<dbReference type="PANTHER" id="PTHR42780">
    <property type="entry name" value="SOLEUCYL-TRNA SYNTHETASE"/>
    <property type="match status" value="1"/>
</dbReference>
<dbReference type="SUPFAM" id="SSF50677">
    <property type="entry name" value="ValRS/IleRS/LeuRS editing domain"/>
    <property type="match status" value="1"/>
</dbReference>
<dbReference type="GO" id="GO:0004822">
    <property type="term" value="F:isoleucine-tRNA ligase activity"/>
    <property type="evidence" value="ECO:0007669"/>
    <property type="project" value="UniProtKB-UniRule"/>
</dbReference>
<proteinExistence type="inferred from homology"/>
<dbReference type="NCBIfam" id="TIGR00392">
    <property type="entry name" value="ileS"/>
    <property type="match status" value="1"/>
</dbReference>
<evidence type="ECO:0000313" key="13">
    <source>
        <dbReference type="Proteomes" id="UP000008138"/>
    </source>
</evidence>
<comment type="similarity">
    <text evidence="9">Belongs to the class-I aminoacyl-tRNA synthetase family.</text>
</comment>
<evidence type="ECO:0000259" key="10">
    <source>
        <dbReference type="Pfam" id="PF00133"/>
    </source>
</evidence>
<dbReference type="SUPFAM" id="SSF47323">
    <property type="entry name" value="Anticodon-binding domain of a subclass of class I aminoacyl-tRNA synthetases"/>
    <property type="match status" value="2"/>
</dbReference>
<evidence type="ECO:0000256" key="8">
    <source>
        <dbReference type="NCBIfam" id="TIGR00392"/>
    </source>
</evidence>
<evidence type="ECO:0000256" key="1">
    <source>
        <dbReference type="ARBA" id="ARBA00013165"/>
    </source>
</evidence>
<keyword evidence="13" id="KW-1185">Reference proteome</keyword>
<dbReference type="Gene3D" id="1.10.730.10">
    <property type="entry name" value="Isoleucyl-tRNA Synthetase, Domain 1"/>
    <property type="match status" value="1"/>
</dbReference>
<dbReference type="EMBL" id="CP002590">
    <property type="protein sequence ID" value="AEA12105.1"/>
    <property type="molecule type" value="Genomic_DNA"/>
</dbReference>
<dbReference type="EC" id="6.1.1.5" evidence="1 8"/>
<dbReference type="PANTHER" id="PTHR42780:SF1">
    <property type="entry name" value="ISOLEUCINE--TRNA LIGASE, CYTOPLASMIC"/>
    <property type="match status" value="1"/>
</dbReference>
<dbReference type="eggNOG" id="arCOG00807">
    <property type="taxonomic scope" value="Archaea"/>
</dbReference>
<reference key="2">
    <citation type="submission" date="2011-03" db="EMBL/GenBank/DDBJ databases">
        <title>Complete genome sequence of the thermoacidophilic crenarchaeon Thermoproteus uzoniensis 768-20.</title>
        <authorList>
            <person name="Mardanov A.V."/>
            <person name="Gumerov V.M."/>
            <person name="Beletsky A.V."/>
            <person name="Prokofeva M.I."/>
            <person name="Bonch-Osmolovskaya E.A."/>
            <person name="Ravin N.V."/>
            <person name="Skryabin K.G."/>
        </authorList>
    </citation>
    <scope>NUCLEOTIDE SEQUENCE</scope>
    <source>
        <strain>768-20</strain>
    </source>
</reference>
<keyword evidence="3 9" id="KW-0547">Nucleotide-binding</keyword>
<dbReference type="GO" id="GO:0002161">
    <property type="term" value="F:aminoacyl-tRNA deacylase activity"/>
    <property type="evidence" value="ECO:0007669"/>
    <property type="project" value="InterPro"/>
</dbReference>
<dbReference type="InterPro" id="IPR014729">
    <property type="entry name" value="Rossmann-like_a/b/a_fold"/>
</dbReference>
<keyword evidence="4 9" id="KW-0067">ATP-binding</keyword>